<sequence>MFVPTGGAMILLQRPVAPIKSDPESSESQDGGKVKEVGMNGDMGHSDLQSRSNTGNAVSDIQNKALNLTTLVNPSQTQTSMAQTQALFVQNLQPQFAIAQPGFIISNQFGQQLSMGAAGAFAGIQITPQQLQQLQELQQQQQQLLQQQQQGQQQGQQQIVQQQPHQNQPQGQQQQQQQSQQQPAVLSTSQPNIQVIDQQPAVLSTSQPNIQVIDQQPAVWRHKLSLAQIVVLRIVFRKRKTSWKNFGLVSSSMLYGVTTSTTVTKVGMNGDMGHSDLQSRSNTGNAVSDIQNKALNLTTLVNPSQTQTSMAQTQALFVQNLQPQFAIAQPGFIISNQFGQQLSMGAAGAFAGIQITPQQLQQLQELQQQQQQLLQQQQQGQQQGQQQIVQQQPHQNQPQGQQQQQQQSQQQPAVLSTSQPNIQGALPTVSVQQPLQTQPQVMAVAQPGQGGQQLQQFVLLNPAQLPPSVQPQFLVPNQQGLLQGVTMATSVPSVMVPSSSQSAVRTQSPATTSTVANTQAGLTSPLALNQQQDENIDLEELEQFAKTFKRRRIELGFTQGDVGLAMGKLYGNDFSQTTISRFEALNLSFKNMCKLKPLLQKWLEDADQLTNNPSALTAGSSPVTPESIGRRRKKRTSIETTIRVSLEKSFLQNPKPTSEEISILADSMNMEKEVVRVWFCNRRQKEKRINPPSNTLMNHTSLSMPSPLPPISPTSIMAHTCLPTSIATPSSLGLTNHGSHPVNLINTSQVSNNNNNINSQVTSASPIITTELNTAGLNTTDLTTAGMTTMANVGLSAGNQHINSVAEERAEPT</sequence>
<evidence type="ECO:0000313" key="12">
    <source>
        <dbReference type="RefSeq" id="XP_013414918.2"/>
    </source>
</evidence>
<dbReference type="AlphaFoldDB" id="A0A1S3JX12"/>
<dbReference type="OrthoDB" id="6358449at2759"/>
<dbReference type="GO" id="GO:0000981">
    <property type="term" value="F:DNA-binding transcription factor activity, RNA polymerase II-specific"/>
    <property type="evidence" value="ECO:0007669"/>
    <property type="project" value="InterPro"/>
</dbReference>
<dbReference type="InterPro" id="IPR013847">
    <property type="entry name" value="POU"/>
</dbReference>
<proteinExistence type="inferred from homology"/>
<dbReference type="PRINTS" id="PR00028">
    <property type="entry name" value="POUDOMAIN"/>
</dbReference>
<protein>
    <recommendedName>
        <fullName evidence="7">POU domain protein</fullName>
    </recommendedName>
</protein>
<dbReference type="RefSeq" id="XP_013414918.2">
    <property type="nucleotide sequence ID" value="XM_013559464.2"/>
</dbReference>
<evidence type="ECO:0000259" key="9">
    <source>
        <dbReference type="PROSITE" id="PS50071"/>
    </source>
</evidence>
<keyword evidence="11" id="KW-1185">Reference proteome</keyword>
<feature type="compositionally biased region" description="Polar residues" evidence="8">
    <location>
        <begin position="611"/>
        <end position="624"/>
    </location>
</feature>
<evidence type="ECO:0000256" key="8">
    <source>
        <dbReference type="SAM" id="MobiDB-lite"/>
    </source>
</evidence>
<dbReference type="InterPro" id="IPR009057">
    <property type="entry name" value="Homeodomain-like_sf"/>
</dbReference>
<dbReference type="GO" id="GO:0000978">
    <property type="term" value="F:RNA polymerase II cis-regulatory region sequence-specific DNA binding"/>
    <property type="evidence" value="ECO:0007669"/>
    <property type="project" value="TreeGrafter"/>
</dbReference>
<feature type="region of interest" description="Disordered" evidence="8">
    <location>
        <begin position="14"/>
        <end position="56"/>
    </location>
</feature>
<dbReference type="PROSITE" id="PS00465">
    <property type="entry name" value="POU_2"/>
    <property type="match status" value="1"/>
</dbReference>
<evidence type="ECO:0000256" key="7">
    <source>
        <dbReference type="RuleBase" id="RU361194"/>
    </source>
</evidence>
<dbReference type="InterPro" id="IPR001356">
    <property type="entry name" value="HD"/>
</dbReference>
<dbReference type="InParanoid" id="A0A1S3JX12"/>
<feature type="domain" description="POU-specific" evidence="10">
    <location>
        <begin position="533"/>
        <end position="607"/>
    </location>
</feature>
<dbReference type="Pfam" id="PF00046">
    <property type="entry name" value="Homeodomain"/>
    <property type="match status" value="1"/>
</dbReference>
<dbReference type="PROSITE" id="PS51179">
    <property type="entry name" value="POU_3"/>
    <property type="match status" value="1"/>
</dbReference>
<feature type="domain" description="Homeobox" evidence="9">
    <location>
        <begin position="629"/>
        <end position="689"/>
    </location>
</feature>
<dbReference type="SUPFAM" id="SSF47413">
    <property type="entry name" value="lambda repressor-like DNA-binding domains"/>
    <property type="match status" value="1"/>
</dbReference>
<dbReference type="STRING" id="7574.A0A1S3JX12"/>
<keyword evidence="3 5" id="KW-0371">Homeobox</keyword>
<dbReference type="PROSITE" id="PS00035">
    <property type="entry name" value="POU_1"/>
    <property type="match status" value="1"/>
</dbReference>
<feature type="DNA-binding region" description="Homeobox" evidence="5">
    <location>
        <begin position="631"/>
        <end position="690"/>
    </location>
</feature>
<dbReference type="SMART" id="SM00352">
    <property type="entry name" value="POU"/>
    <property type="match status" value="1"/>
</dbReference>
<feature type="region of interest" description="Disordered" evidence="8">
    <location>
        <begin position="611"/>
        <end position="636"/>
    </location>
</feature>
<feature type="compositionally biased region" description="Low complexity" evidence="8">
    <location>
        <begin position="158"/>
        <end position="182"/>
    </location>
</feature>
<dbReference type="InterPro" id="IPR000327">
    <property type="entry name" value="POU_dom"/>
</dbReference>
<dbReference type="GeneID" id="106176889"/>
<comment type="subcellular location">
    <subcellularLocation>
        <location evidence="1 5 6">Nucleus</location>
    </subcellularLocation>
</comment>
<dbReference type="Proteomes" id="UP000085678">
    <property type="component" value="Unplaced"/>
</dbReference>
<evidence type="ECO:0000256" key="1">
    <source>
        <dbReference type="ARBA" id="ARBA00004123"/>
    </source>
</evidence>
<evidence type="ECO:0000256" key="2">
    <source>
        <dbReference type="ARBA" id="ARBA00023125"/>
    </source>
</evidence>
<reference evidence="12" key="1">
    <citation type="submission" date="2025-08" db="UniProtKB">
        <authorList>
            <consortium name="RefSeq"/>
        </authorList>
    </citation>
    <scope>IDENTIFICATION</scope>
    <source>
        <tissue evidence="12">Gonads</tissue>
    </source>
</reference>
<dbReference type="Gene3D" id="1.10.260.40">
    <property type="entry name" value="lambda repressor-like DNA-binding domains"/>
    <property type="match status" value="1"/>
</dbReference>
<evidence type="ECO:0000256" key="5">
    <source>
        <dbReference type="PROSITE-ProRule" id="PRU00108"/>
    </source>
</evidence>
<dbReference type="GO" id="GO:0005634">
    <property type="term" value="C:nucleus"/>
    <property type="evidence" value="ECO:0007669"/>
    <property type="project" value="UniProtKB-SubCell"/>
</dbReference>
<dbReference type="KEGG" id="lak:106176889"/>
<feature type="compositionally biased region" description="Low complexity" evidence="8">
    <location>
        <begin position="387"/>
        <end position="411"/>
    </location>
</feature>
<dbReference type="InterPro" id="IPR050255">
    <property type="entry name" value="POU_domain_TF"/>
</dbReference>
<keyword evidence="2 5" id="KW-0238">DNA-binding</keyword>
<dbReference type="InterPro" id="IPR017970">
    <property type="entry name" value="Homeobox_CS"/>
</dbReference>
<dbReference type="SMART" id="SM00389">
    <property type="entry name" value="HOX"/>
    <property type="match status" value="1"/>
</dbReference>
<evidence type="ECO:0000313" key="11">
    <source>
        <dbReference type="Proteomes" id="UP000085678"/>
    </source>
</evidence>
<evidence type="ECO:0000256" key="6">
    <source>
        <dbReference type="RuleBase" id="RU000682"/>
    </source>
</evidence>
<dbReference type="Gene3D" id="1.10.10.60">
    <property type="entry name" value="Homeodomain-like"/>
    <property type="match status" value="1"/>
</dbReference>
<keyword evidence="4 5" id="KW-0539">Nucleus</keyword>
<accession>A0A1S3JX12</accession>
<dbReference type="SUPFAM" id="SSF46689">
    <property type="entry name" value="Homeodomain-like"/>
    <property type="match status" value="1"/>
</dbReference>
<feature type="region of interest" description="Disordered" evidence="8">
    <location>
        <begin position="387"/>
        <end position="417"/>
    </location>
</feature>
<name>A0A1S3JX12_LINAN</name>
<evidence type="ECO:0000256" key="4">
    <source>
        <dbReference type="ARBA" id="ARBA00023242"/>
    </source>
</evidence>
<dbReference type="InterPro" id="IPR010982">
    <property type="entry name" value="Lambda_DNA-bd_dom_sf"/>
</dbReference>
<feature type="region of interest" description="Disordered" evidence="8">
    <location>
        <begin position="158"/>
        <end position="184"/>
    </location>
</feature>
<keyword evidence="7" id="KW-0804">Transcription</keyword>
<evidence type="ECO:0000256" key="3">
    <source>
        <dbReference type="ARBA" id="ARBA00023155"/>
    </source>
</evidence>
<comment type="similarity">
    <text evidence="7">Belongs to the POU transcription factor family.</text>
</comment>
<dbReference type="Pfam" id="PF00157">
    <property type="entry name" value="Pou"/>
    <property type="match status" value="1"/>
</dbReference>
<gene>
    <name evidence="12" type="primary">LOC106176889</name>
</gene>
<evidence type="ECO:0000259" key="10">
    <source>
        <dbReference type="PROSITE" id="PS51179"/>
    </source>
</evidence>
<dbReference type="PROSITE" id="PS50071">
    <property type="entry name" value="HOMEOBOX_2"/>
    <property type="match status" value="1"/>
</dbReference>
<dbReference type="FunFam" id="1.10.260.40:FF:000001">
    <property type="entry name" value="POU domain protein"/>
    <property type="match status" value="1"/>
</dbReference>
<dbReference type="PROSITE" id="PS00027">
    <property type="entry name" value="HOMEOBOX_1"/>
    <property type="match status" value="1"/>
</dbReference>
<dbReference type="PANTHER" id="PTHR11636">
    <property type="entry name" value="POU DOMAIN"/>
    <property type="match status" value="1"/>
</dbReference>
<dbReference type="PANTHER" id="PTHR11636:SF76">
    <property type="entry name" value="PROTEIN NUBBIN"/>
    <property type="match status" value="1"/>
</dbReference>
<organism evidence="11 12">
    <name type="scientific">Lingula anatina</name>
    <name type="common">Brachiopod</name>
    <name type="synonym">Lingula unguis</name>
    <dbReference type="NCBI Taxonomy" id="7574"/>
    <lineage>
        <taxon>Eukaryota</taxon>
        <taxon>Metazoa</taxon>
        <taxon>Spiralia</taxon>
        <taxon>Lophotrochozoa</taxon>
        <taxon>Brachiopoda</taxon>
        <taxon>Linguliformea</taxon>
        <taxon>Lingulata</taxon>
        <taxon>Lingulida</taxon>
        <taxon>Linguloidea</taxon>
        <taxon>Lingulidae</taxon>
        <taxon>Lingula</taxon>
    </lineage>
</organism>
<feature type="compositionally biased region" description="Polar residues" evidence="8">
    <location>
        <begin position="47"/>
        <end position="56"/>
    </location>
</feature>
<dbReference type="CDD" id="cd00086">
    <property type="entry name" value="homeodomain"/>
    <property type="match status" value="1"/>
</dbReference>